<evidence type="ECO:0000313" key="2">
    <source>
        <dbReference type="EMBL" id="MQL75108.1"/>
    </source>
</evidence>
<keyword evidence="3" id="KW-1185">Reference proteome</keyword>
<sequence>MKVVYSYGAEILSLPATVAASTGCPRPFSPNFHKNFATSAIPFSWEKRPDVPKHSHCTKEHQQWAPEQRLPPSPSHRSNSDPFLSVTRKKRPELRLFADPFTVALMEGFKGDRHDPEDGYSPGTFWKAAAASSKAIGGRRRTIADLLGFVDLYASCKMTSSVADSMVYIPRSGRADMVAYGLLSRHAGRTERDSIREVPSAVVVGGRASIIPSKGLGPGHLYELYMTCV</sequence>
<dbReference type="OrthoDB" id="1925896at2759"/>
<reference evidence="2" key="1">
    <citation type="submission" date="2017-07" db="EMBL/GenBank/DDBJ databases">
        <title>Taro Niue Genome Assembly and Annotation.</title>
        <authorList>
            <person name="Atibalentja N."/>
            <person name="Keating K."/>
            <person name="Fields C.J."/>
        </authorList>
    </citation>
    <scope>NUCLEOTIDE SEQUENCE</scope>
    <source>
        <strain evidence="2">Niue_2</strain>
        <tissue evidence="2">Leaf</tissue>
    </source>
</reference>
<name>A0A843TU85_COLES</name>
<gene>
    <name evidence="2" type="ORF">Taro_007462</name>
</gene>
<dbReference type="PROSITE" id="PS51257">
    <property type="entry name" value="PROKAR_LIPOPROTEIN"/>
    <property type="match status" value="1"/>
</dbReference>
<evidence type="ECO:0000313" key="3">
    <source>
        <dbReference type="Proteomes" id="UP000652761"/>
    </source>
</evidence>
<accession>A0A843TU85</accession>
<dbReference type="PANTHER" id="PTHR33696">
    <property type="entry name" value="T22J18.15-RELATED"/>
    <property type="match status" value="1"/>
</dbReference>
<dbReference type="AlphaFoldDB" id="A0A843TU85"/>
<dbReference type="PANTHER" id="PTHR33696:SF1">
    <property type="entry name" value="T22J18.15"/>
    <property type="match status" value="1"/>
</dbReference>
<evidence type="ECO:0000256" key="1">
    <source>
        <dbReference type="SAM" id="MobiDB-lite"/>
    </source>
</evidence>
<comment type="caution">
    <text evidence="2">The sequence shown here is derived from an EMBL/GenBank/DDBJ whole genome shotgun (WGS) entry which is preliminary data.</text>
</comment>
<dbReference type="EMBL" id="NMUH01000235">
    <property type="protein sequence ID" value="MQL75108.1"/>
    <property type="molecule type" value="Genomic_DNA"/>
</dbReference>
<protein>
    <submittedName>
        <fullName evidence="2">Uncharacterized protein</fullName>
    </submittedName>
</protein>
<feature type="region of interest" description="Disordered" evidence="1">
    <location>
        <begin position="50"/>
        <end position="85"/>
    </location>
</feature>
<proteinExistence type="predicted"/>
<organism evidence="2 3">
    <name type="scientific">Colocasia esculenta</name>
    <name type="common">Wild taro</name>
    <name type="synonym">Arum esculentum</name>
    <dbReference type="NCBI Taxonomy" id="4460"/>
    <lineage>
        <taxon>Eukaryota</taxon>
        <taxon>Viridiplantae</taxon>
        <taxon>Streptophyta</taxon>
        <taxon>Embryophyta</taxon>
        <taxon>Tracheophyta</taxon>
        <taxon>Spermatophyta</taxon>
        <taxon>Magnoliopsida</taxon>
        <taxon>Liliopsida</taxon>
        <taxon>Araceae</taxon>
        <taxon>Aroideae</taxon>
        <taxon>Colocasieae</taxon>
        <taxon>Colocasia</taxon>
    </lineage>
</organism>
<feature type="compositionally biased region" description="Basic and acidic residues" evidence="1">
    <location>
        <begin position="50"/>
        <end position="62"/>
    </location>
</feature>
<dbReference type="Proteomes" id="UP000652761">
    <property type="component" value="Unassembled WGS sequence"/>
</dbReference>